<dbReference type="AlphaFoldDB" id="A0A4P8WFT3"/>
<feature type="compositionally biased region" description="Basic and acidic residues" evidence="1">
    <location>
        <begin position="16"/>
        <end position="29"/>
    </location>
</feature>
<dbReference type="EMBL" id="CP040330">
    <property type="protein sequence ID" value="QCS41915.1"/>
    <property type="molecule type" value="Genomic_DNA"/>
</dbReference>
<feature type="domain" description="DUF8055" evidence="2">
    <location>
        <begin position="2"/>
        <end position="128"/>
    </location>
</feature>
<evidence type="ECO:0000259" key="2">
    <source>
        <dbReference type="Pfam" id="PF26240"/>
    </source>
</evidence>
<organism evidence="3 4">
    <name type="scientific">Natrinema versiforme</name>
    <dbReference type="NCBI Taxonomy" id="88724"/>
    <lineage>
        <taxon>Archaea</taxon>
        <taxon>Methanobacteriati</taxon>
        <taxon>Methanobacteriota</taxon>
        <taxon>Stenosarchaea group</taxon>
        <taxon>Halobacteria</taxon>
        <taxon>Halobacteriales</taxon>
        <taxon>Natrialbaceae</taxon>
        <taxon>Natrinema</taxon>
    </lineage>
</organism>
<accession>A0A4P8WFT3</accession>
<dbReference type="OrthoDB" id="339304at2157"/>
<proteinExistence type="predicted"/>
<name>A0A4P8WFT3_9EURY</name>
<evidence type="ECO:0000256" key="1">
    <source>
        <dbReference type="SAM" id="MobiDB-lite"/>
    </source>
</evidence>
<dbReference type="Proteomes" id="UP000302218">
    <property type="component" value="Chromosome"/>
</dbReference>
<gene>
    <name evidence="3" type="ORF">FEJ81_05915</name>
</gene>
<evidence type="ECO:0000313" key="4">
    <source>
        <dbReference type="Proteomes" id="UP000302218"/>
    </source>
</evidence>
<dbReference type="RefSeq" id="WP_138244412.1">
    <property type="nucleotide sequence ID" value="NZ_CP040330.1"/>
</dbReference>
<reference evidence="4" key="1">
    <citation type="submission" date="2019-05" db="EMBL/GenBank/DDBJ databases">
        <title>Genome sequence and methylation pattern of the halophilic Archaeon Natrinema versiforme BOL5-4.</title>
        <authorList>
            <person name="DasSarma P."/>
            <person name="Anton B.P."/>
            <person name="DasSarma S.L."/>
            <person name="Martinez F.L."/>
            <person name="Guzman D."/>
            <person name="Roberts R.J."/>
            <person name="DasSarma S."/>
        </authorList>
    </citation>
    <scope>NUCLEOTIDE SEQUENCE [LARGE SCALE GENOMIC DNA]</scope>
    <source>
        <strain evidence="4">BOL5-4</strain>
    </source>
</reference>
<sequence>MSRYGPRIAALARRAERERAAFESGDGHRPAGSTSTGTEPDDPTAYLREGAGQAVWLYVEARTGGRRVPLTAAELAALEDAMNRWLECYTRCHGVALEAEFAIRTAAELLLETRNIIDTTQLLTRVPERESGAGPRPSR</sequence>
<dbReference type="InterPro" id="IPR058368">
    <property type="entry name" value="DUF8055"/>
</dbReference>
<dbReference type="Pfam" id="PF26240">
    <property type="entry name" value="DUF8055"/>
    <property type="match status" value="1"/>
</dbReference>
<protein>
    <recommendedName>
        <fullName evidence="2">DUF8055 domain-containing protein</fullName>
    </recommendedName>
</protein>
<dbReference type="GeneID" id="40264789"/>
<evidence type="ECO:0000313" key="3">
    <source>
        <dbReference type="EMBL" id="QCS41915.1"/>
    </source>
</evidence>
<dbReference type="KEGG" id="nvr:FEJ81_05915"/>
<feature type="region of interest" description="Disordered" evidence="1">
    <location>
        <begin position="16"/>
        <end position="46"/>
    </location>
</feature>